<keyword evidence="2" id="KW-1185">Reference proteome</keyword>
<dbReference type="AlphaFoldDB" id="A0A0N0BNG2"/>
<dbReference type="Proteomes" id="UP000037729">
    <property type="component" value="Unassembled WGS sequence"/>
</dbReference>
<evidence type="ECO:0008006" key="3">
    <source>
        <dbReference type="Google" id="ProtNLM"/>
    </source>
</evidence>
<dbReference type="EMBL" id="LIUF01000004">
    <property type="protein sequence ID" value="KOX92463.1"/>
    <property type="molecule type" value="Genomic_DNA"/>
</dbReference>
<gene>
    <name evidence="1" type="ORF">AMS69_14010</name>
</gene>
<protein>
    <recommendedName>
        <fullName evidence="3">EF-hand domain-containing protein</fullName>
    </recommendedName>
</protein>
<comment type="caution">
    <text evidence="1">The sequence shown here is derived from an EMBL/GenBank/DDBJ whole genome shotgun (WGS) entry which is preliminary data.</text>
</comment>
<reference evidence="1 2" key="1">
    <citation type="submission" date="2015-08" db="EMBL/GenBank/DDBJ databases">
        <title>Genomes of Isolates from Cabo Rojo, PR.</title>
        <authorList>
            <person name="Sanchez-Nieves R.L."/>
            <person name="Montalvo-Rodriguez R."/>
        </authorList>
    </citation>
    <scope>NUCLEOTIDE SEQUENCE [LARGE SCALE GENOMIC DNA]</scope>
    <source>
        <strain evidence="1 2">SL3</strain>
    </source>
</reference>
<organism evidence="1 2">
    <name type="scientific">Haloarcula rubripromontorii</name>
    <dbReference type="NCBI Taxonomy" id="1705562"/>
    <lineage>
        <taxon>Archaea</taxon>
        <taxon>Methanobacteriati</taxon>
        <taxon>Methanobacteriota</taxon>
        <taxon>Stenosarchaea group</taxon>
        <taxon>Halobacteria</taxon>
        <taxon>Halobacteriales</taxon>
        <taxon>Haloarculaceae</taxon>
        <taxon>Haloarcula</taxon>
    </lineage>
</organism>
<accession>A0A0N0BNG2</accession>
<evidence type="ECO:0000313" key="1">
    <source>
        <dbReference type="EMBL" id="KOX92463.1"/>
    </source>
</evidence>
<proteinExistence type="predicted"/>
<evidence type="ECO:0000313" key="2">
    <source>
        <dbReference type="Proteomes" id="UP000037729"/>
    </source>
</evidence>
<dbReference type="PATRIC" id="fig|1705562.3.peg.3406"/>
<name>A0A0N0BNG2_9EURY</name>
<sequence>MTKEQESNSNYILMVAGVRVESPVYKPIYNFGSTAAEHDTNTNGRIESSELNQAEQDWNNGDLTDAEYNNMIRAYNRTVERS</sequence>